<dbReference type="InterPro" id="IPR010998">
    <property type="entry name" value="Integrase_recombinase_N"/>
</dbReference>
<dbReference type="SUPFAM" id="SSF56349">
    <property type="entry name" value="DNA breaking-rejoining enzymes"/>
    <property type="match status" value="1"/>
</dbReference>
<dbReference type="AlphaFoldDB" id="A0A919S280"/>
<dbReference type="Pfam" id="PF02899">
    <property type="entry name" value="Phage_int_SAM_1"/>
    <property type="match status" value="1"/>
</dbReference>
<proteinExistence type="inferred from homology"/>
<comment type="similarity">
    <text evidence="1">Belongs to the 'phage' integrase family.</text>
</comment>
<evidence type="ECO:0000256" key="1">
    <source>
        <dbReference type="ARBA" id="ARBA00008857"/>
    </source>
</evidence>
<feature type="domain" description="Core-binding (CB)" evidence="4">
    <location>
        <begin position="21"/>
        <end position="105"/>
    </location>
</feature>
<evidence type="ECO:0000313" key="6">
    <source>
        <dbReference type="Proteomes" id="UP000679179"/>
    </source>
</evidence>
<evidence type="ECO:0000313" key="5">
    <source>
        <dbReference type="EMBL" id="GIM30109.1"/>
    </source>
</evidence>
<dbReference type="RefSeq" id="WP_212904787.1">
    <property type="nucleotide sequence ID" value="NZ_BOPZ01000027.1"/>
</dbReference>
<evidence type="ECO:0000259" key="4">
    <source>
        <dbReference type="PROSITE" id="PS51900"/>
    </source>
</evidence>
<dbReference type="InterPro" id="IPR044068">
    <property type="entry name" value="CB"/>
</dbReference>
<dbReference type="GO" id="GO:0003677">
    <property type="term" value="F:DNA binding"/>
    <property type="evidence" value="ECO:0007669"/>
    <property type="project" value="UniProtKB-UniRule"/>
</dbReference>
<reference evidence="5" key="1">
    <citation type="submission" date="2021-03" db="EMBL/GenBank/DDBJ databases">
        <title>Taxonomic study of Clostridium polyendosporum from meadow-gley soil under rice.</title>
        <authorList>
            <person name="Kobayashi H."/>
            <person name="Tanizawa Y."/>
            <person name="Yagura M."/>
        </authorList>
    </citation>
    <scope>NUCLEOTIDE SEQUENCE</scope>
    <source>
        <strain evidence="5">JCM 30710</strain>
    </source>
</reference>
<name>A0A919S280_9CLOT</name>
<keyword evidence="6" id="KW-1185">Reference proteome</keyword>
<evidence type="ECO:0000256" key="3">
    <source>
        <dbReference type="PROSITE-ProRule" id="PRU01248"/>
    </source>
</evidence>
<sequence>MSKKRITTLSASQHSETFLRPTWMGILESFLYYKRVQGLSDRTIQDYTKQVNHFFKCHPNAWAETNKVNEEKLKSDLFEYLSQDVKPATFNLRLTYLKAFFNMRLKRIILKVTH</sequence>
<dbReference type="PROSITE" id="PS51900">
    <property type="entry name" value="CB"/>
    <property type="match status" value="1"/>
</dbReference>
<dbReference type="GO" id="GO:0015074">
    <property type="term" value="P:DNA integration"/>
    <property type="evidence" value="ECO:0007669"/>
    <property type="project" value="InterPro"/>
</dbReference>
<gene>
    <name evidence="5" type="ORF">CPJCM30710_27750</name>
</gene>
<dbReference type="InterPro" id="IPR011010">
    <property type="entry name" value="DNA_brk_join_enz"/>
</dbReference>
<comment type="caution">
    <text evidence="5">The sequence shown here is derived from an EMBL/GenBank/DDBJ whole genome shotgun (WGS) entry which is preliminary data.</text>
</comment>
<keyword evidence="2 3" id="KW-0238">DNA-binding</keyword>
<dbReference type="Gene3D" id="1.10.150.130">
    <property type="match status" value="1"/>
</dbReference>
<accession>A0A919S280</accession>
<protein>
    <recommendedName>
        <fullName evidence="4">Core-binding (CB) domain-containing protein</fullName>
    </recommendedName>
</protein>
<dbReference type="Proteomes" id="UP000679179">
    <property type="component" value="Unassembled WGS sequence"/>
</dbReference>
<organism evidence="5 6">
    <name type="scientific">Clostridium polyendosporum</name>
    <dbReference type="NCBI Taxonomy" id="69208"/>
    <lineage>
        <taxon>Bacteria</taxon>
        <taxon>Bacillati</taxon>
        <taxon>Bacillota</taxon>
        <taxon>Clostridia</taxon>
        <taxon>Eubacteriales</taxon>
        <taxon>Clostridiaceae</taxon>
        <taxon>Clostridium</taxon>
    </lineage>
</organism>
<dbReference type="InterPro" id="IPR004107">
    <property type="entry name" value="Integrase_SAM-like_N"/>
</dbReference>
<dbReference type="EMBL" id="BOPZ01000027">
    <property type="protein sequence ID" value="GIM30109.1"/>
    <property type="molecule type" value="Genomic_DNA"/>
</dbReference>
<evidence type="ECO:0000256" key="2">
    <source>
        <dbReference type="ARBA" id="ARBA00023125"/>
    </source>
</evidence>